<dbReference type="GO" id="GO:0071949">
    <property type="term" value="F:FAD binding"/>
    <property type="evidence" value="ECO:0007669"/>
    <property type="project" value="InterPro"/>
</dbReference>
<keyword evidence="3" id="KW-0285">Flavoprotein</keyword>
<dbReference type="GO" id="GO:0004497">
    <property type="term" value="F:monooxygenase activity"/>
    <property type="evidence" value="ECO:0007669"/>
    <property type="project" value="UniProtKB-KW"/>
</dbReference>
<comment type="caution">
    <text evidence="8">The sequence shown here is derived from an EMBL/GenBank/DDBJ whole genome shotgun (WGS) entry which is preliminary data.</text>
</comment>
<dbReference type="OrthoDB" id="16820at2759"/>
<feature type="domain" description="FAD-binding" evidence="7">
    <location>
        <begin position="56"/>
        <end position="228"/>
    </location>
</feature>
<evidence type="ECO:0000256" key="4">
    <source>
        <dbReference type="ARBA" id="ARBA00022827"/>
    </source>
</evidence>
<keyword evidence="9" id="KW-1185">Reference proteome</keyword>
<evidence type="ECO:0000313" key="9">
    <source>
        <dbReference type="Proteomes" id="UP000094526"/>
    </source>
</evidence>
<dbReference type="EMBL" id="LGRB01000010">
    <property type="protein sequence ID" value="OCT49999.1"/>
    <property type="molecule type" value="Genomic_DNA"/>
</dbReference>
<dbReference type="AlphaFoldDB" id="A0A1C1CNC8"/>
<evidence type="ECO:0000256" key="3">
    <source>
        <dbReference type="ARBA" id="ARBA00022630"/>
    </source>
</evidence>
<dbReference type="InterPro" id="IPR002938">
    <property type="entry name" value="FAD-bd"/>
</dbReference>
<dbReference type="VEuPathDB" id="FungiDB:G647_08907"/>
<evidence type="ECO:0000256" key="6">
    <source>
        <dbReference type="ARBA" id="ARBA00023033"/>
    </source>
</evidence>
<comment type="cofactor">
    <cofactor evidence="1">
        <name>FAD</name>
        <dbReference type="ChEBI" id="CHEBI:57692"/>
    </cofactor>
</comment>
<dbReference type="Pfam" id="PF01494">
    <property type="entry name" value="FAD_binding_3"/>
    <property type="match status" value="1"/>
</dbReference>
<comment type="similarity">
    <text evidence="2">Belongs to the paxM FAD-dependent monooxygenase family.</text>
</comment>
<dbReference type="Proteomes" id="UP000094526">
    <property type="component" value="Unassembled WGS sequence"/>
</dbReference>
<dbReference type="PANTHER" id="PTHR13789">
    <property type="entry name" value="MONOOXYGENASE"/>
    <property type="match status" value="1"/>
</dbReference>
<dbReference type="Gene3D" id="3.50.50.60">
    <property type="entry name" value="FAD/NAD(P)-binding domain"/>
    <property type="match status" value="1"/>
</dbReference>
<evidence type="ECO:0000256" key="2">
    <source>
        <dbReference type="ARBA" id="ARBA00007992"/>
    </source>
</evidence>
<dbReference type="SUPFAM" id="SSF51905">
    <property type="entry name" value="FAD/NAD(P)-binding domain"/>
    <property type="match status" value="1"/>
</dbReference>
<name>A0A1C1CNC8_9EURO</name>
<dbReference type="InterPro" id="IPR036188">
    <property type="entry name" value="FAD/NAD-bd_sf"/>
</dbReference>
<evidence type="ECO:0000256" key="5">
    <source>
        <dbReference type="ARBA" id="ARBA00023002"/>
    </source>
</evidence>
<dbReference type="STRING" id="86049.A0A1C1CNC8"/>
<keyword evidence="6" id="KW-0503">Monooxygenase</keyword>
<keyword evidence="4" id="KW-0274">FAD</keyword>
<accession>A0A1C1CNC8</accession>
<dbReference type="VEuPathDB" id="FungiDB:CLCR_06840"/>
<evidence type="ECO:0000259" key="7">
    <source>
        <dbReference type="Pfam" id="PF01494"/>
    </source>
</evidence>
<organism evidence="8 9">
    <name type="scientific">Cladophialophora carrionii</name>
    <dbReference type="NCBI Taxonomy" id="86049"/>
    <lineage>
        <taxon>Eukaryota</taxon>
        <taxon>Fungi</taxon>
        <taxon>Dikarya</taxon>
        <taxon>Ascomycota</taxon>
        <taxon>Pezizomycotina</taxon>
        <taxon>Eurotiomycetes</taxon>
        <taxon>Chaetothyriomycetidae</taxon>
        <taxon>Chaetothyriales</taxon>
        <taxon>Herpotrichiellaceae</taxon>
        <taxon>Cladophialophora</taxon>
    </lineage>
</organism>
<dbReference type="InterPro" id="IPR050493">
    <property type="entry name" value="FAD-dep_Monooxygenase_BioMet"/>
</dbReference>
<reference evidence="9" key="1">
    <citation type="submission" date="2015-07" db="EMBL/GenBank/DDBJ databases">
        <authorList>
            <person name="Teixeira M.M."/>
            <person name="Souza R.C."/>
            <person name="Almeida L.G."/>
            <person name="Vicente V.A."/>
            <person name="de Hoog S."/>
            <person name="Bocca A.L."/>
            <person name="de Almeida S.R."/>
            <person name="Vasconcelos A.T."/>
            <person name="Felipe M.S."/>
        </authorList>
    </citation>
    <scope>NUCLEOTIDE SEQUENCE [LARGE SCALE GENOMIC DNA]</scope>
    <source>
        <strain evidence="9">KSF</strain>
    </source>
</reference>
<gene>
    <name evidence="8" type="ORF">CLCR_06840</name>
</gene>
<keyword evidence="5" id="KW-0560">Oxidoreductase</keyword>
<evidence type="ECO:0000256" key="1">
    <source>
        <dbReference type="ARBA" id="ARBA00001974"/>
    </source>
</evidence>
<dbReference type="PRINTS" id="PR00420">
    <property type="entry name" value="RNGMNOXGNASE"/>
</dbReference>
<dbReference type="PANTHER" id="PTHR13789:SF315">
    <property type="entry name" value="FAD-DEPENDENT MONOOXYGENASE MDPD"/>
    <property type="match status" value="1"/>
</dbReference>
<protein>
    <recommendedName>
        <fullName evidence="7">FAD-binding domain-containing protein</fullName>
    </recommendedName>
</protein>
<evidence type="ECO:0000313" key="8">
    <source>
        <dbReference type="EMBL" id="OCT49999.1"/>
    </source>
</evidence>
<dbReference type="eggNOG" id="KOG2614">
    <property type="taxonomic scope" value="Eukaryota"/>
</dbReference>
<proteinExistence type="inferred from homology"/>
<sequence>MPSAIETTNGVHDGEMEHKNGLHKNGLLGHSNGTTKDLSYAEIAGEVDRYPDSGITVLIVGCGPGGLMSALECWRKGCTVQLIDRAYAPVNTGDVFCLQPSCMSVYRHWPRMSKEIEEEQYDAGISYWHNTGDRIYGPGPPEFNDAEALEGRKGPRVGFMQGRIKFFNMLLRQVKRCGIPVTWGRRVVEYYEDEAAGLGGVVLESGEKLDADVVIAADGIKTNSGKLIAGYTPEPKDSGQSIYRAGYSPDFTKDDREVLERWPTKQGDVPEWQFWLGAGLHLSAMVSNDMIVWGLTHKDEYAPDGTESWNASVEPEEVVGLMERVAPGWHPAVSALLKTTPRGSLVHWKLRWRDLLQEWTSPGGRIVQVGDSAHSFLPASGNGATQALEDAISLASCLHVAGRNNVAIATKVHNRLRYERVSCAQKMSFVNTQQHHFTDWNAIAENPKLIRTRFPSWVWKHDPEEYAYKKYGEGFLHVISHGKSPLQNTNYPPGHTHKPWTVEQVRMDLLNNVNIGAGLDGDWS</sequence>